<dbReference type="InterPro" id="IPR011006">
    <property type="entry name" value="CheY-like_superfamily"/>
</dbReference>
<evidence type="ECO:0000313" key="4">
    <source>
        <dbReference type="EMBL" id="BDS07745.1"/>
    </source>
</evidence>
<comment type="caution">
    <text evidence="1">Lacks conserved residue(s) required for the propagation of feature annotation.</text>
</comment>
<dbReference type="InterPro" id="IPR036388">
    <property type="entry name" value="WH-like_DNA-bd_sf"/>
</dbReference>
<dbReference type="GO" id="GO:0003723">
    <property type="term" value="F:RNA binding"/>
    <property type="evidence" value="ECO:0007669"/>
    <property type="project" value="InterPro"/>
</dbReference>
<dbReference type="InterPro" id="IPR008327">
    <property type="entry name" value="Sig_transdc_resp-reg_antiterm"/>
</dbReference>
<proteinExistence type="predicted"/>
<dbReference type="SUPFAM" id="SSF52172">
    <property type="entry name" value="CheY-like"/>
    <property type="match status" value="1"/>
</dbReference>
<organism evidence="4">
    <name type="scientific">Oceaniferula spumae</name>
    <dbReference type="NCBI Taxonomy" id="2979115"/>
    <lineage>
        <taxon>Bacteria</taxon>
        <taxon>Pseudomonadati</taxon>
        <taxon>Verrucomicrobiota</taxon>
        <taxon>Verrucomicrobiia</taxon>
        <taxon>Verrucomicrobiales</taxon>
        <taxon>Verrucomicrobiaceae</taxon>
        <taxon>Oceaniferula</taxon>
    </lineage>
</organism>
<dbReference type="AlphaFoldDB" id="A0AAT9FP64"/>
<dbReference type="InterPro" id="IPR001789">
    <property type="entry name" value="Sig_transdc_resp-reg_receiver"/>
</dbReference>
<dbReference type="EMBL" id="AP026866">
    <property type="protein sequence ID" value="BDS07745.1"/>
    <property type="molecule type" value="Genomic_DNA"/>
</dbReference>
<dbReference type="PROSITE" id="PS50110">
    <property type="entry name" value="RESPONSE_REGULATORY"/>
    <property type="match status" value="1"/>
</dbReference>
<dbReference type="PANTHER" id="PTHR43367">
    <property type="match status" value="1"/>
</dbReference>
<dbReference type="Gene3D" id="1.10.10.10">
    <property type="entry name" value="Winged helix-like DNA-binding domain superfamily/Winged helix DNA-binding domain"/>
    <property type="match status" value="1"/>
</dbReference>
<dbReference type="PANTHER" id="PTHR43367:SF1">
    <property type="entry name" value="TWO-COMPONENT RESPONSE REGULATOR-LIKE APRR6-RELATED"/>
    <property type="match status" value="1"/>
</dbReference>
<dbReference type="SMART" id="SM01012">
    <property type="entry name" value="ANTAR"/>
    <property type="match status" value="1"/>
</dbReference>
<dbReference type="Pfam" id="PF00072">
    <property type="entry name" value="Response_reg"/>
    <property type="match status" value="1"/>
</dbReference>
<dbReference type="PIRSF" id="PIRSF036382">
    <property type="entry name" value="RR_antiterm"/>
    <property type="match status" value="1"/>
</dbReference>
<reference evidence="4" key="1">
    <citation type="submission" date="2024-07" db="EMBL/GenBank/DDBJ databases">
        <title>Complete genome sequence of Verrucomicrobiaceae bacterium NT6N.</title>
        <authorList>
            <person name="Huang C."/>
            <person name="Takami H."/>
            <person name="Hamasaki K."/>
        </authorList>
    </citation>
    <scope>NUCLEOTIDE SEQUENCE</scope>
    <source>
        <strain evidence="4">NT6N</strain>
    </source>
</reference>
<evidence type="ECO:0000256" key="1">
    <source>
        <dbReference type="PROSITE-ProRule" id="PRU00169"/>
    </source>
</evidence>
<evidence type="ECO:0000259" key="2">
    <source>
        <dbReference type="PROSITE" id="PS50110"/>
    </source>
</evidence>
<dbReference type="GO" id="GO:0000160">
    <property type="term" value="P:phosphorelay signal transduction system"/>
    <property type="evidence" value="ECO:0007669"/>
    <property type="project" value="InterPro"/>
</dbReference>
<name>A0AAT9FP64_9BACT</name>
<evidence type="ECO:0000259" key="3">
    <source>
        <dbReference type="PROSITE" id="PS50921"/>
    </source>
</evidence>
<sequence>MENRLKGVKVYVGHQDETQRSRLVSILEKLDMEVVGETSSAAEMEKACLAKRPDLIVSGLFPSENPGVDALVSIGEVEPIPGLIIAKKEDMEAVEKALEDHVMAYLIDPVDEHDLKPTIYLVIKRFEQFQELREENENLKEVIATRKKVERAKGVLMALYDLTEEDAYLKMRKVATDRRIKLGEVADLVIKNAQKSA</sequence>
<dbReference type="InterPro" id="IPR005561">
    <property type="entry name" value="ANTAR"/>
</dbReference>
<dbReference type="Pfam" id="PF03861">
    <property type="entry name" value="ANTAR"/>
    <property type="match status" value="1"/>
</dbReference>
<gene>
    <name evidence="4" type="primary">ntrC_1</name>
    <name evidence="4" type="ORF">NT6N_27850</name>
</gene>
<feature type="domain" description="ANTAR" evidence="3">
    <location>
        <begin position="129"/>
        <end position="190"/>
    </location>
</feature>
<dbReference type="Gene3D" id="3.40.50.2300">
    <property type="match status" value="1"/>
</dbReference>
<accession>A0AAT9FP64</accession>
<feature type="domain" description="Response regulatory" evidence="2">
    <location>
        <begin position="9"/>
        <end position="123"/>
    </location>
</feature>
<dbReference type="KEGG" id="osu:NT6N_27850"/>
<protein>
    <submittedName>
        <fullName evidence="4">Response regulator</fullName>
    </submittedName>
</protein>
<dbReference type="PROSITE" id="PS50921">
    <property type="entry name" value="ANTAR"/>
    <property type="match status" value="1"/>
</dbReference>